<keyword evidence="2" id="KW-1185">Reference proteome</keyword>
<reference evidence="2" key="1">
    <citation type="submission" date="2014-07" db="EMBL/GenBank/DDBJ databases">
        <authorList>
            <person name="Martin A.A"/>
            <person name="De Silva N."/>
        </authorList>
    </citation>
    <scope>NUCLEOTIDE SEQUENCE</scope>
</reference>
<dbReference type="Proteomes" id="UP000035680">
    <property type="component" value="Unassembled WGS sequence"/>
</dbReference>
<dbReference type="AlphaFoldDB" id="A0A0K0FZL1"/>
<proteinExistence type="predicted"/>
<dbReference type="WBParaSite" id="SVE_1789000.1">
    <property type="protein sequence ID" value="SVE_1789000.1"/>
    <property type="gene ID" value="SVE_1789000"/>
</dbReference>
<accession>A0A0K0FZL1</accession>
<protein>
    <submittedName>
        <fullName evidence="3">NET domain-containing protein</fullName>
    </submittedName>
</protein>
<sequence length="142" mass="16361">MAGKEIKRDKRNHSICGGFRATIPHLVIENGGCNYSQDEIDEMYEYINNKDNPISKQREESIADIHIDRVFRRKCMRGVEEFLKIEFQINSCTVSDEVPCKKVKKDEKEESSNNHSDTFVDKNESNITDDSGIILSDKECVK</sequence>
<evidence type="ECO:0000256" key="1">
    <source>
        <dbReference type="SAM" id="MobiDB-lite"/>
    </source>
</evidence>
<name>A0A0K0FZL1_STRVS</name>
<reference evidence="3" key="2">
    <citation type="submission" date="2015-08" db="UniProtKB">
        <authorList>
            <consortium name="WormBaseParasite"/>
        </authorList>
    </citation>
    <scope>IDENTIFICATION</scope>
</reference>
<organism evidence="2 3">
    <name type="scientific">Strongyloides venezuelensis</name>
    <name type="common">Threadworm</name>
    <dbReference type="NCBI Taxonomy" id="75913"/>
    <lineage>
        <taxon>Eukaryota</taxon>
        <taxon>Metazoa</taxon>
        <taxon>Ecdysozoa</taxon>
        <taxon>Nematoda</taxon>
        <taxon>Chromadorea</taxon>
        <taxon>Rhabditida</taxon>
        <taxon>Tylenchina</taxon>
        <taxon>Panagrolaimomorpha</taxon>
        <taxon>Strongyloidoidea</taxon>
        <taxon>Strongyloididae</taxon>
        <taxon>Strongyloides</taxon>
    </lineage>
</organism>
<feature type="compositionally biased region" description="Basic and acidic residues" evidence="1">
    <location>
        <begin position="103"/>
        <end position="124"/>
    </location>
</feature>
<evidence type="ECO:0000313" key="3">
    <source>
        <dbReference type="WBParaSite" id="SVE_1789000.1"/>
    </source>
</evidence>
<evidence type="ECO:0000313" key="2">
    <source>
        <dbReference type="Proteomes" id="UP000035680"/>
    </source>
</evidence>
<feature type="region of interest" description="Disordered" evidence="1">
    <location>
        <begin position="103"/>
        <end position="142"/>
    </location>
</feature>